<protein>
    <submittedName>
        <fullName evidence="2">Uncharacterized protein</fullName>
    </submittedName>
</protein>
<gene>
    <name evidence="2" type="ORF">IWX46DRAFT_396034</name>
</gene>
<organism evidence="2 3">
    <name type="scientific">Phyllosticta citricarpa</name>
    <dbReference type="NCBI Taxonomy" id="55181"/>
    <lineage>
        <taxon>Eukaryota</taxon>
        <taxon>Fungi</taxon>
        <taxon>Dikarya</taxon>
        <taxon>Ascomycota</taxon>
        <taxon>Pezizomycotina</taxon>
        <taxon>Dothideomycetes</taxon>
        <taxon>Dothideomycetes incertae sedis</taxon>
        <taxon>Botryosphaeriales</taxon>
        <taxon>Phyllostictaceae</taxon>
        <taxon>Phyllosticta</taxon>
    </lineage>
</organism>
<evidence type="ECO:0000313" key="3">
    <source>
        <dbReference type="Proteomes" id="UP001365128"/>
    </source>
</evidence>
<feature type="compositionally biased region" description="Low complexity" evidence="1">
    <location>
        <begin position="87"/>
        <end position="99"/>
    </location>
</feature>
<reference evidence="2 3" key="1">
    <citation type="submission" date="2024-04" db="EMBL/GenBank/DDBJ databases">
        <title>Phyllosticta paracitricarpa is synonymous to the EU quarantine fungus P. citricarpa based on phylogenomic analyses.</title>
        <authorList>
            <consortium name="Lawrence Berkeley National Laboratory"/>
            <person name="Van Ingen-Buijs V.A."/>
            <person name="Van Westerhoven A.C."/>
            <person name="Haridas S."/>
            <person name="Skiadas P."/>
            <person name="Martin F."/>
            <person name="Groenewald J.Z."/>
            <person name="Crous P.W."/>
            <person name="Seidl M.F."/>
        </authorList>
    </citation>
    <scope>NUCLEOTIDE SEQUENCE [LARGE SCALE GENOMIC DNA]</scope>
    <source>
        <strain evidence="2 3">CBS 122670</strain>
    </source>
</reference>
<feature type="compositionally biased region" description="Basic and acidic residues" evidence="1">
    <location>
        <begin position="120"/>
        <end position="132"/>
    </location>
</feature>
<sequence length="175" mass="20210">MDGLSNATTAFSSPRFLSLSLSLPHPQPPTIILQRHDGRSRRRHNRADVSPRRTQQRHRSARVVRRLGRSHRRRRRAAAAGRHGRTASRSTRTVAAAASDQGAVCGRGRQQRVARRRHGQRQDSRPDADGRRRVGARVGRRQQRVRRRGQPAQRQRRRRCRLARCERHRLGSEKC</sequence>
<proteinExistence type="predicted"/>
<feature type="compositionally biased region" description="Basic residues" evidence="1">
    <location>
        <begin position="109"/>
        <end position="119"/>
    </location>
</feature>
<dbReference type="Proteomes" id="UP001365128">
    <property type="component" value="Unassembled WGS sequence"/>
</dbReference>
<feature type="compositionally biased region" description="Basic residues" evidence="1">
    <location>
        <begin position="133"/>
        <end position="157"/>
    </location>
</feature>
<accession>A0ABR1MKG6</accession>
<feature type="compositionally biased region" description="Basic residues" evidence="1">
    <location>
        <begin position="54"/>
        <end position="86"/>
    </location>
</feature>
<comment type="caution">
    <text evidence="2">The sequence shown here is derived from an EMBL/GenBank/DDBJ whole genome shotgun (WGS) entry which is preliminary data.</text>
</comment>
<name>A0ABR1MKG6_9PEZI</name>
<evidence type="ECO:0000313" key="2">
    <source>
        <dbReference type="EMBL" id="KAK7551690.1"/>
    </source>
</evidence>
<feature type="region of interest" description="Disordered" evidence="1">
    <location>
        <begin position="21"/>
        <end position="157"/>
    </location>
</feature>
<dbReference type="EMBL" id="JBBPDW010000006">
    <property type="protein sequence ID" value="KAK7551690.1"/>
    <property type="molecule type" value="Genomic_DNA"/>
</dbReference>
<keyword evidence="3" id="KW-1185">Reference proteome</keyword>
<evidence type="ECO:0000256" key="1">
    <source>
        <dbReference type="SAM" id="MobiDB-lite"/>
    </source>
</evidence>